<protein>
    <submittedName>
        <fullName evidence="2">ATP-binding protein</fullName>
    </submittedName>
</protein>
<evidence type="ECO:0000259" key="1">
    <source>
        <dbReference type="SMART" id="SM00382"/>
    </source>
</evidence>
<dbReference type="PANTHER" id="PTHR43581:SF2">
    <property type="entry name" value="EXCINUCLEASE ATPASE SUBUNIT"/>
    <property type="match status" value="1"/>
</dbReference>
<dbReference type="InterPro" id="IPR003959">
    <property type="entry name" value="ATPase_AAA_core"/>
</dbReference>
<keyword evidence="2" id="KW-0067">ATP-binding</keyword>
<keyword evidence="2" id="KW-0547">Nucleotide-binding</keyword>
<dbReference type="InterPro" id="IPR027417">
    <property type="entry name" value="P-loop_NTPase"/>
</dbReference>
<dbReference type="EMBL" id="QSFV01000004">
    <property type="protein sequence ID" value="RHA81563.1"/>
    <property type="molecule type" value="Genomic_DNA"/>
</dbReference>
<dbReference type="GO" id="GO:0016887">
    <property type="term" value="F:ATP hydrolysis activity"/>
    <property type="evidence" value="ECO:0007669"/>
    <property type="project" value="InterPro"/>
</dbReference>
<evidence type="ECO:0000313" key="3">
    <source>
        <dbReference type="Proteomes" id="UP000285740"/>
    </source>
</evidence>
<name>A0A413T994_9FIRM</name>
<dbReference type="Pfam" id="PF13304">
    <property type="entry name" value="AAA_21"/>
    <property type="match status" value="1"/>
</dbReference>
<dbReference type="RefSeq" id="WP_118030109.1">
    <property type="nucleotide sequence ID" value="NZ_QSFV01000004.1"/>
</dbReference>
<feature type="domain" description="AAA+ ATPase" evidence="1">
    <location>
        <begin position="108"/>
        <end position="357"/>
    </location>
</feature>
<evidence type="ECO:0000313" key="2">
    <source>
        <dbReference type="EMBL" id="RHA81563.1"/>
    </source>
</evidence>
<dbReference type="Proteomes" id="UP000285740">
    <property type="component" value="Unassembled WGS sequence"/>
</dbReference>
<dbReference type="InterPro" id="IPR051396">
    <property type="entry name" value="Bact_Antivir_Def_Nuclease"/>
</dbReference>
<comment type="caution">
    <text evidence="2">The sequence shown here is derived from an EMBL/GenBank/DDBJ whole genome shotgun (WGS) entry which is preliminary data.</text>
</comment>
<dbReference type="SMART" id="SM00382">
    <property type="entry name" value="AAA"/>
    <property type="match status" value="1"/>
</dbReference>
<dbReference type="SUPFAM" id="SSF52540">
    <property type="entry name" value="P-loop containing nucleoside triphosphate hydrolases"/>
    <property type="match status" value="1"/>
</dbReference>
<gene>
    <name evidence="2" type="ORF">DW918_02490</name>
</gene>
<dbReference type="InterPro" id="IPR003593">
    <property type="entry name" value="AAA+_ATPase"/>
</dbReference>
<organism evidence="2 3">
    <name type="scientific">Eubacterium ventriosum</name>
    <dbReference type="NCBI Taxonomy" id="39496"/>
    <lineage>
        <taxon>Bacteria</taxon>
        <taxon>Bacillati</taxon>
        <taxon>Bacillota</taxon>
        <taxon>Clostridia</taxon>
        <taxon>Eubacteriales</taxon>
        <taxon>Eubacteriaceae</taxon>
        <taxon>Eubacterium</taxon>
    </lineage>
</organism>
<sequence length="440" mass="50232">MGECEDYYDSIKSNFPEDKQREEIFSALNDIAFDLELFDKVKNLDVVQTSLMRDYTSRVIKNQFHRMTMGGAWLTPYKFSYFPDGEVDVFDENVTELEFEVEHEKMPPSNIHVLIGKNGVGKTTLLKDMISALEETGENCGKFQTWGGKGFANIVYVSFSAFDGFFDIEDDIVQYSYIGLATKDGIKNIDMLAKDFAGSLFEISKGNKKKLWKQIIDILESDNTFIDLNIKKWSEECEDNVNELPSECSTESLGADRKRILKESFIEKIIPRFKTLSSGHKVILLIIVRLIELVEEKTLVIMDEPEEHLHPPLVSALIRALSSLLTYRNGVGVIATHSPVIVQEVPKDCVWILRRVGEELIAERPEIETFGENLGVLTSEIFGYEVTNSGFHTMIQNSVEKYTNFKRAMNYFHGKLGNEGKAILRSLMYEKEQLEEDVDD</sequence>
<dbReference type="GO" id="GO:0005524">
    <property type="term" value="F:ATP binding"/>
    <property type="evidence" value="ECO:0007669"/>
    <property type="project" value="UniProtKB-KW"/>
</dbReference>
<accession>A0A413T994</accession>
<proteinExistence type="predicted"/>
<dbReference type="AlphaFoldDB" id="A0A413T994"/>
<dbReference type="Gene3D" id="3.40.50.300">
    <property type="entry name" value="P-loop containing nucleotide triphosphate hydrolases"/>
    <property type="match status" value="1"/>
</dbReference>
<dbReference type="PANTHER" id="PTHR43581">
    <property type="entry name" value="ATP/GTP PHOSPHATASE"/>
    <property type="match status" value="1"/>
</dbReference>
<reference evidence="2 3" key="1">
    <citation type="submission" date="2018-08" db="EMBL/GenBank/DDBJ databases">
        <title>A genome reference for cultivated species of the human gut microbiota.</title>
        <authorList>
            <person name="Zou Y."/>
            <person name="Xue W."/>
            <person name="Luo G."/>
        </authorList>
    </citation>
    <scope>NUCLEOTIDE SEQUENCE [LARGE SCALE GENOMIC DNA]</scope>
    <source>
        <strain evidence="2 3">AM42-30</strain>
    </source>
</reference>